<organism evidence="2 3">
    <name type="scientific">Bizionia algoritergicola</name>
    <dbReference type="NCBI Taxonomy" id="291187"/>
    <lineage>
        <taxon>Bacteria</taxon>
        <taxon>Pseudomonadati</taxon>
        <taxon>Bacteroidota</taxon>
        <taxon>Flavobacteriia</taxon>
        <taxon>Flavobacteriales</taxon>
        <taxon>Flavobacteriaceae</taxon>
        <taxon>Bizionia</taxon>
    </lineage>
</organism>
<protein>
    <submittedName>
        <fullName evidence="2">Amidohydrolase</fullName>
    </submittedName>
</protein>
<dbReference type="EMBL" id="VSKL01000003">
    <property type="protein sequence ID" value="TYB72757.1"/>
    <property type="molecule type" value="Genomic_DNA"/>
</dbReference>
<dbReference type="InterPro" id="IPR033932">
    <property type="entry name" value="YtcJ-like"/>
</dbReference>
<keyword evidence="2" id="KW-0378">Hydrolase</keyword>
<dbReference type="PANTHER" id="PTHR22642">
    <property type="entry name" value="IMIDAZOLONEPROPIONASE"/>
    <property type="match status" value="1"/>
</dbReference>
<evidence type="ECO:0000313" key="3">
    <source>
        <dbReference type="Proteomes" id="UP000324358"/>
    </source>
</evidence>
<dbReference type="PANTHER" id="PTHR22642:SF2">
    <property type="entry name" value="PROTEIN LONG AFTER FAR-RED 3"/>
    <property type="match status" value="1"/>
</dbReference>
<name>A0A5D0QU97_9FLAO</name>
<dbReference type="Proteomes" id="UP000324358">
    <property type="component" value="Unassembled WGS sequence"/>
</dbReference>
<sequence>MSRNVTRTNFKMNMKKLLTFAIFATVLSCQKEKTPVDAIVINGNIYTVNGNFDKAEAFAIKDGKFLEIASSKILQEKYAADTIIDAQGKTIVPGLIDAHAHFEGLGNNLLSVDLMGTDSFDDVVKRVLDFQNENQLGVIYARGWDQNDWEEKEFPNNALLNQLFPDTPIALGRVDGHATLFNQAALDLGTVTETSQIDGGDFIKKDGKLTGVLVDRAQNLVFNNWPVASRSQRVKALLAAQEDCFKYGLTTIDDAGVSADAIEIMESLYQTGDLKIRLYVMASGTEDQLDYYLKNGIVKTDRLHIRSFKISSDGALGSRGALLREPYSDAQTVYGLPVTSLDYLEKAATRIANSEFQLNTHAIGDSANHAVLNIYKKVLNGKNDRRWRIEHAQIVSPEDFEKFDNILPSIQPTHATSDMYWAEDRIGAERIKGAYAYKKLLDTYGKVALGTDFPVEKVSPFLTFYAAVARQDLEEFPKDGFQMENALSREETLRGMTIWAAYSNFEENEKGSIEAGKFADFIMLDRDIMSVDIHQVPETKVEQTYLGGKQVY</sequence>
<dbReference type="Pfam" id="PF07969">
    <property type="entry name" value="Amidohydro_3"/>
    <property type="match status" value="1"/>
</dbReference>
<accession>A0A5D0QU97</accession>
<gene>
    <name evidence="2" type="ORF">ES675_09420</name>
</gene>
<feature type="domain" description="Amidohydrolase 3" evidence="1">
    <location>
        <begin position="83"/>
        <end position="552"/>
    </location>
</feature>
<dbReference type="InterPro" id="IPR011059">
    <property type="entry name" value="Metal-dep_hydrolase_composite"/>
</dbReference>
<evidence type="ECO:0000259" key="1">
    <source>
        <dbReference type="Pfam" id="PF07969"/>
    </source>
</evidence>
<reference evidence="2 3" key="1">
    <citation type="submission" date="2019-08" db="EMBL/GenBank/DDBJ databases">
        <title>Genomes of Antarctic Bizionia species.</title>
        <authorList>
            <person name="Bowman J.P."/>
        </authorList>
    </citation>
    <scope>NUCLEOTIDE SEQUENCE [LARGE SCALE GENOMIC DNA]</scope>
    <source>
        <strain evidence="2 3">APA-1</strain>
    </source>
</reference>
<dbReference type="Gene3D" id="3.10.310.70">
    <property type="match status" value="1"/>
</dbReference>
<dbReference type="PROSITE" id="PS51257">
    <property type="entry name" value="PROKAR_LIPOPROTEIN"/>
    <property type="match status" value="1"/>
</dbReference>
<dbReference type="SUPFAM" id="SSF51556">
    <property type="entry name" value="Metallo-dependent hydrolases"/>
    <property type="match status" value="1"/>
</dbReference>
<comment type="caution">
    <text evidence="2">The sequence shown here is derived from an EMBL/GenBank/DDBJ whole genome shotgun (WGS) entry which is preliminary data.</text>
</comment>
<dbReference type="InterPro" id="IPR032466">
    <property type="entry name" value="Metal_Hydrolase"/>
</dbReference>
<dbReference type="InterPro" id="IPR013108">
    <property type="entry name" value="Amidohydro_3"/>
</dbReference>
<proteinExistence type="predicted"/>
<evidence type="ECO:0000313" key="2">
    <source>
        <dbReference type="EMBL" id="TYB72757.1"/>
    </source>
</evidence>
<dbReference type="CDD" id="cd01300">
    <property type="entry name" value="YtcJ_like"/>
    <property type="match status" value="1"/>
</dbReference>
<dbReference type="GO" id="GO:0016810">
    <property type="term" value="F:hydrolase activity, acting on carbon-nitrogen (but not peptide) bonds"/>
    <property type="evidence" value="ECO:0007669"/>
    <property type="project" value="InterPro"/>
</dbReference>
<dbReference type="SUPFAM" id="SSF51338">
    <property type="entry name" value="Composite domain of metallo-dependent hydrolases"/>
    <property type="match status" value="1"/>
</dbReference>
<dbReference type="Gene3D" id="2.30.40.10">
    <property type="entry name" value="Urease, subunit C, domain 1"/>
    <property type="match status" value="1"/>
</dbReference>
<dbReference type="Gene3D" id="3.20.20.140">
    <property type="entry name" value="Metal-dependent hydrolases"/>
    <property type="match status" value="1"/>
</dbReference>
<dbReference type="AlphaFoldDB" id="A0A5D0QU97"/>
<dbReference type="OrthoDB" id="9767366at2"/>
<keyword evidence="3" id="KW-1185">Reference proteome</keyword>